<dbReference type="Proteomes" id="UP000216913">
    <property type="component" value="Unassembled WGS sequence"/>
</dbReference>
<feature type="transmembrane region" description="Helical" evidence="1">
    <location>
        <begin position="51"/>
        <end position="71"/>
    </location>
</feature>
<keyword evidence="1" id="KW-0472">Membrane</keyword>
<gene>
    <name evidence="2" type="ORF">CAL25_04750</name>
</gene>
<dbReference type="OrthoDB" id="8641444at2"/>
<organism evidence="2 3">
    <name type="scientific">Bordetella genomosp. 5</name>
    <dbReference type="NCBI Taxonomy" id="1395608"/>
    <lineage>
        <taxon>Bacteria</taxon>
        <taxon>Pseudomonadati</taxon>
        <taxon>Pseudomonadota</taxon>
        <taxon>Betaproteobacteria</taxon>
        <taxon>Burkholderiales</taxon>
        <taxon>Alcaligenaceae</taxon>
        <taxon>Bordetella</taxon>
    </lineage>
</organism>
<sequence length="166" mass="17680">MSVDARRIPGVLRIPVHQPVLARALRSLAAAWGVGMAAVAGTLAAGMADGLVWLAGLALAGLGGGLGWAGLPKRSASPRALSAGPAADGWRVRRQRHWHRATLRRARLAPAHVRLDLELDATAFCVTNSKITCTVWRSGLPPEQWRRLRVLARAADRSAVPRRGAS</sequence>
<keyword evidence="1" id="KW-1133">Transmembrane helix</keyword>
<name>A0A261TZ35_9BORD</name>
<feature type="transmembrane region" description="Helical" evidence="1">
    <location>
        <begin position="20"/>
        <end position="45"/>
    </location>
</feature>
<dbReference type="EMBL" id="NEVP01000002">
    <property type="protein sequence ID" value="OZI54537.1"/>
    <property type="molecule type" value="Genomic_DNA"/>
</dbReference>
<protein>
    <submittedName>
        <fullName evidence="2">Uncharacterized protein</fullName>
    </submittedName>
</protein>
<reference evidence="2 3" key="1">
    <citation type="submission" date="2017-05" db="EMBL/GenBank/DDBJ databases">
        <title>Complete and WGS of Bordetella genogroups.</title>
        <authorList>
            <person name="Spilker T."/>
            <person name="LiPuma J."/>
        </authorList>
    </citation>
    <scope>NUCLEOTIDE SEQUENCE [LARGE SCALE GENOMIC DNA]</scope>
    <source>
        <strain evidence="2 3">AU10456</strain>
    </source>
</reference>
<keyword evidence="3" id="KW-1185">Reference proteome</keyword>
<keyword evidence="1" id="KW-0812">Transmembrane</keyword>
<evidence type="ECO:0000313" key="3">
    <source>
        <dbReference type="Proteomes" id="UP000216913"/>
    </source>
</evidence>
<comment type="caution">
    <text evidence="2">The sequence shown here is derived from an EMBL/GenBank/DDBJ whole genome shotgun (WGS) entry which is preliminary data.</text>
</comment>
<accession>A0A261TZ35</accession>
<dbReference type="RefSeq" id="WP_094798811.1">
    <property type="nucleotide sequence ID" value="NZ_NEVP01000002.1"/>
</dbReference>
<evidence type="ECO:0000313" key="2">
    <source>
        <dbReference type="EMBL" id="OZI54537.1"/>
    </source>
</evidence>
<proteinExistence type="predicted"/>
<evidence type="ECO:0000256" key="1">
    <source>
        <dbReference type="SAM" id="Phobius"/>
    </source>
</evidence>
<dbReference type="AlphaFoldDB" id="A0A261TZ35"/>